<name>A0A0V1KY66_9BILA</name>
<dbReference type="EMBL" id="JYDW01000200">
    <property type="protein sequence ID" value="KRZ52219.1"/>
    <property type="molecule type" value="Genomic_DNA"/>
</dbReference>
<accession>A0A0V1KY66</accession>
<comment type="caution">
    <text evidence="1">The sequence shown here is derived from an EMBL/GenBank/DDBJ whole genome shotgun (WGS) entry which is preliminary data.</text>
</comment>
<proteinExistence type="predicted"/>
<gene>
    <name evidence="1" type="ORF">T02_5433</name>
</gene>
<protein>
    <submittedName>
        <fullName evidence="1">Uncharacterized protein</fullName>
    </submittedName>
</protein>
<organism evidence="1 2">
    <name type="scientific">Trichinella nativa</name>
    <dbReference type="NCBI Taxonomy" id="6335"/>
    <lineage>
        <taxon>Eukaryota</taxon>
        <taxon>Metazoa</taxon>
        <taxon>Ecdysozoa</taxon>
        <taxon>Nematoda</taxon>
        <taxon>Enoplea</taxon>
        <taxon>Dorylaimia</taxon>
        <taxon>Trichinellida</taxon>
        <taxon>Trichinellidae</taxon>
        <taxon>Trichinella</taxon>
    </lineage>
</organism>
<sequence length="162" mass="18432">MLLCVYYSFKLSGISSPEDVTTEKDENIVCLNELVTLHTAVSERRLITDDIINVQDYAAIDDEANVHECTEGTADEIVEELLSKSNAKEVLSEVEGPLDEKLTYSEAITMIRKLQRYSFQEHPDIASTLLQIESNLEVMEAEKRIRRSRQSSILDYLTVDDK</sequence>
<evidence type="ECO:0000313" key="2">
    <source>
        <dbReference type="Proteomes" id="UP000054721"/>
    </source>
</evidence>
<reference evidence="1 2" key="1">
    <citation type="submission" date="2015-05" db="EMBL/GenBank/DDBJ databases">
        <title>Evolution of Trichinella species and genotypes.</title>
        <authorList>
            <person name="Korhonen P.K."/>
            <person name="Edoardo P."/>
            <person name="Giuseppe L.R."/>
            <person name="Gasser R.B."/>
        </authorList>
    </citation>
    <scope>NUCLEOTIDE SEQUENCE [LARGE SCALE GENOMIC DNA]</scope>
    <source>
        <strain evidence="1">ISS10</strain>
    </source>
</reference>
<evidence type="ECO:0000313" key="1">
    <source>
        <dbReference type="EMBL" id="KRZ52219.1"/>
    </source>
</evidence>
<dbReference type="OrthoDB" id="125347at2759"/>
<keyword evidence="2" id="KW-1185">Reference proteome</keyword>
<dbReference type="Proteomes" id="UP000054721">
    <property type="component" value="Unassembled WGS sequence"/>
</dbReference>
<dbReference type="AlphaFoldDB" id="A0A0V1KY66"/>